<feature type="compositionally biased region" description="Acidic residues" evidence="1">
    <location>
        <begin position="37"/>
        <end position="59"/>
    </location>
</feature>
<accession>A0A8X7CHB2</accession>
<name>A0A8X7CHB2_9ARAC</name>
<organism evidence="2 3">
    <name type="scientific">Trichonephila inaurata madagascariensis</name>
    <dbReference type="NCBI Taxonomy" id="2747483"/>
    <lineage>
        <taxon>Eukaryota</taxon>
        <taxon>Metazoa</taxon>
        <taxon>Ecdysozoa</taxon>
        <taxon>Arthropoda</taxon>
        <taxon>Chelicerata</taxon>
        <taxon>Arachnida</taxon>
        <taxon>Araneae</taxon>
        <taxon>Araneomorphae</taxon>
        <taxon>Entelegynae</taxon>
        <taxon>Araneoidea</taxon>
        <taxon>Nephilidae</taxon>
        <taxon>Trichonephila</taxon>
        <taxon>Trichonephila inaurata</taxon>
    </lineage>
</organism>
<comment type="caution">
    <text evidence="2">The sequence shown here is derived from an EMBL/GenBank/DDBJ whole genome shotgun (WGS) entry which is preliminary data.</text>
</comment>
<evidence type="ECO:0000313" key="3">
    <source>
        <dbReference type="Proteomes" id="UP000886998"/>
    </source>
</evidence>
<proteinExistence type="predicted"/>
<dbReference type="EMBL" id="BMAV01017373">
    <property type="protein sequence ID" value="GFY68973.1"/>
    <property type="molecule type" value="Genomic_DNA"/>
</dbReference>
<evidence type="ECO:0000313" key="2">
    <source>
        <dbReference type="EMBL" id="GFY68973.1"/>
    </source>
</evidence>
<evidence type="ECO:0000256" key="1">
    <source>
        <dbReference type="SAM" id="MobiDB-lite"/>
    </source>
</evidence>
<dbReference type="AlphaFoldDB" id="A0A8X7CHB2"/>
<reference evidence="2" key="1">
    <citation type="submission" date="2020-08" db="EMBL/GenBank/DDBJ databases">
        <title>Multicomponent nature underlies the extraordinary mechanical properties of spider dragline silk.</title>
        <authorList>
            <person name="Kono N."/>
            <person name="Nakamura H."/>
            <person name="Mori M."/>
            <person name="Yoshida Y."/>
            <person name="Ohtoshi R."/>
            <person name="Malay A.D."/>
            <person name="Moran D.A.P."/>
            <person name="Tomita M."/>
            <person name="Numata K."/>
            <person name="Arakawa K."/>
        </authorList>
    </citation>
    <scope>NUCLEOTIDE SEQUENCE</scope>
</reference>
<gene>
    <name evidence="2" type="ORF">TNIN_151891</name>
</gene>
<sequence>MSIRSCITFYYKGSVIILSFKGPFGPKESKRCRHDDENDEDENENEDDDDEEDEKDDEGQEKRLLFFDAADATNEGRLASHDNAYDNVPAGDDDEGHVWNGHEWYVHHLIY</sequence>
<keyword evidence="3" id="KW-1185">Reference proteome</keyword>
<feature type="region of interest" description="Disordered" evidence="1">
    <location>
        <begin position="22"/>
        <end position="61"/>
    </location>
</feature>
<dbReference type="Proteomes" id="UP000886998">
    <property type="component" value="Unassembled WGS sequence"/>
</dbReference>
<feature type="compositionally biased region" description="Basic and acidic residues" evidence="1">
    <location>
        <begin position="27"/>
        <end position="36"/>
    </location>
</feature>
<protein>
    <submittedName>
        <fullName evidence="2">Uncharacterized protein</fullName>
    </submittedName>
</protein>